<evidence type="ECO:0000313" key="11">
    <source>
        <dbReference type="Proteomes" id="UP001079430"/>
    </source>
</evidence>
<dbReference type="PANTHER" id="PTHR43848:SF2">
    <property type="entry name" value="PUTRESCINE TRANSPORT SYSTEM PERMEASE PROTEIN POTI"/>
    <property type="match status" value="1"/>
</dbReference>
<comment type="subcellular location">
    <subcellularLocation>
        <location evidence="1 8">Cell membrane</location>
        <topology evidence="1 8">Multi-pass membrane protein</topology>
    </subcellularLocation>
</comment>
<dbReference type="InterPro" id="IPR051789">
    <property type="entry name" value="Bact_Polyamine_Transport"/>
</dbReference>
<protein>
    <submittedName>
        <fullName evidence="10">ABC transporter permease subunit</fullName>
    </submittedName>
</protein>
<evidence type="ECO:0000256" key="4">
    <source>
        <dbReference type="ARBA" id="ARBA00022475"/>
    </source>
</evidence>
<dbReference type="SUPFAM" id="SSF161098">
    <property type="entry name" value="MetI-like"/>
    <property type="match status" value="1"/>
</dbReference>
<keyword evidence="5 8" id="KW-0812">Transmembrane</keyword>
<evidence type="ECO:0000259" key="9">
    <source>
        <dbReference type="PROSITE" id="PS50928"/>
    </source>
</evidence>
<keyword evidence="6 8" id="KW-1133">Transmembrane helix</keyword>
<feature type="domain" description="ABC transmembrane type-1" evidence="9">
    <location>
        <begin position="1"/>
        <end position="204"/>
    </location>
</feature>
<dbReference type="CDD" id="cd06261">
    <property type="entry name" value="TM_PBP2"/>
    <property type="match status" value="1"/>
</dbReference>
<dbReference type="EMBL" id="JAPVOI010000005">
    <property type="protein sequence ID" value="MCZ4093690.1"/>
    <property type="molecule type" value="Genomic_DNA"/>
</dbReference>
<dbReference type="Gene3D" id="1.10.3720.10">
    <property type="entry name" value="MetI-like"/>
    <property type="match status" value="1"/>
</dbReference>
<accession>A0ABT4KPI5</accession>
<name>A0ABT4KPI5_9HYPH</name>
<keyword evidence="3 8" id="KW-0813">Transport</keyword>
<dbReference type="InterPro" id="IPR000515">
    <property type="entry name" value="MetI-like"/>
</dbReference>
<dbReference type="PROSITE" id="PS50928">
    <property type="entry name" value="ABC_TM1"/>
    <property type="match status" value="1"/>
</dbReference>
<dbReference type="Pfam" id="PF00528">
    <property type="entry name" value="BPD_transp_1"/>
    <property type="match status" value="1"/>
</dbReference>
<comment type="caution">
    <text evidence="10">The sequence shown here is derived from an EMBL/GenBank/DDBJ whole genome shotgun (WGS) entry which is preliminary data.</text>
</comment>
<comment type="similarity">
    <text evidence="2">Belongs to the binding-protein-dependent transport system permease family. CysTW subfamily.</text>
</comment>
<dbReference type="PANTHER" id="PTHR43848">
    <property type="entry name" value="PUTRESCINE TRANSPORT SYSTEM PERMEASE PROTEIN POTI"/>
    <property type="match status" value="1"/>
</dbReference>
<feature type="transmembrane region" description="Helical" evidence="8">
    <location>
        <begin position="186"/>
        <end position="208"/>
    </location>
</feature>
<keyword evidence="11" id="KW-1185">Reference proteome</keyword>
<dbReference type="RefSeq" id="WP_269285501.1">
    <property type="nucleotide sequence ID" value="NZ_JAPVOI010000005.1"/>
</dbReference>
<evidence type="ECO:0000313" key="10">
    <source>
        <dbReference type="EMBL" id="MCZ4093690.1"/>
    </source>
</evidence>
<feature type="transmembrane region" description="Helical" evidence="8">
    <location>
        <begin position="128"/>
        <end position="149"/>
    </location>
</feature>
<dbReference type="InterPro" id="IPR035906">
    <property type="entry name" value="MetI-like_sf"/>
</dbReference>
<evidence type="ECO:0000256" key="6">
    <source>
        <dbReference type="ARBA" id="ARBA00022989"/>
    </source>
</evidence>
<evidence type="ECO:0000256" key="3">
    <source>
        <dbReference type="ARBA" id="ARBA00022448"/>
    </source>
</evidence>
<evidence type="ECO:0000256" key="5">
    <source>
        <dbReference type="ARBA" id="ARBA00022692"/>
    </source>
</evidence>
<keyword evidence="4" id="KW-1003">Cell membrane</keyword>
<keyword evidence="7 8" id="KW-0472">Membrane</keyword>
<evidence type="ECO:0000256" key="8">
    <source>
        <dbReference type="RuleBase" id="RU363032"/>
    </source>
</evidence>
<sequence>MVQVVPRRSVLDRRALDERRNRRCCSSRIDSSRNACSVRAKPYAPTAKTILDHVYTRTEYTSGHCRCCSNLLRTPKLGAYWVGPGIVLAHSVVAIGIVVVIVSGTLANFDQRLEQAANSMRAGPIQTFIRITLPLILPGIIGGSVFAFLSSFDDIVITSLISGFSLRTLPLKMWENIRNQIDPTMAAVSSLLMLVPILWLVALYAMWWRAKAKGRSSMPELVA</sequence>
<evidence type="ECO:0000256" key="2">
    <source>
        <dbReference type="ARBA" id="ARBA00007069"/>
    </source>
</evidence>
<feature type="transmembrane region" description="Helical" evidence="8">
    <location>
        <begin position="79"/>
        <end position="107"/>
    </location>
</feature>
<evidence type="ECO:0000256" key="1">
    <source>
        <dbReference type="ARBA" id="ARBA00004651"/>
    </source>
</evidence>
<proteinExistence type="inferred from homology"/>
<gene>
    <name evidence="10" type="ORF">O3W52_28320</name>
</gene>
<organism evidence="10 11">
    <name type="scientific">Sinorhizobium psoraleae</name>
    <dbReference type="NCBI Taxonomy" id="520838"/>
    <lineage>
        <taxon>Bacteria</taxon>
        <taxon>Pseudomonadati</taxon>
        <taxon>Pseudomonadota</taxon>
        <taxon>Alphaproteobacteria</taxon>
        <taxon>Hyphomicrobiales</taxon>
        <taxon>Rhizobiaceae</taxon>
        <taxon>Sinorhizobium/Ensifer group</taxon>
        <taxon>Sinorhizobium</taxon>
    </lineage>
</organism>
<reference evidence="10" key="1">
    <citation type="submission" date="2022-10" db="EMBL/GenBank/DDBJ databases">
        <title>Whole genome sequencing of three plant growth promoting bacteria isolated from Vachellia tortilis subsp. raddiana in Morocco.</title>
        <authorList>
            <person name="Hnini M."/>
            <person name="Zouagui R."/>
            <person name="Zouagui H."/>
            <person name="Chemao Elfihri M.-W."/>
            <person name="Ibrahimi A."/>
            <person name="Sbabou L."/>
            <person name="Aurag J."/>
        </authorList>
    </citation>
    <scope>NUCLEOTIDE SEQUENCE</scope>
    <source>
        <strain evidence="10">LMR678</strain>
    </source>
</reference>
<evidence type="ECO:0000256" key="7">
    <source>
        <dbReference type="ARBA" id="ARBA00023136"/>
    </source>
</evidence>
<dbReference type="Proteomes" id="UP001079430">
    <property type="component" value="Unassembled WGS sequence"/>
</dbReference>